<dbReference type="EMBL" id="JAVDQF010000001">
    <property type="protein sequence ID" value="MDR6269893.1"/>
    <property type="molecule type" value="Genomic_DNA"/>
</dbReference>
<reference evidence="1 2" key="1">
    <citation type="submission" date="2023-07" db="EMBL/GenBank/DDBJ databases">
        <title>Sequencing the genomes of 1000 actinobacteria strains.</title>
        <authorList>
            <person name="Klenk H.-P."/>
        </authorList>
    </citation>
    <scope>NUCLEOTIDE SEQUENCE [LARGE SCALE GENOMIC DNA]</scope>
    <source>
        <strain evidence="1 2">DSM 14555</strain>
    </source>
</reference>
<evidence type="ECO:0000313" key="1">
    <source>
        <dbReference type="EMBL" id="MDR6269893.1"/>
    </source>
</evidence>
<comment type="caution">
    <text evidence="1">The sequence shown here is derived from an EMBL/GenBank/DDBJ whole genome shotgun (WGS) entry which is preliminary data.</text>
</comment>
<organism evidence="1 2">
    <name type="scientific">Arthrobacter russicus</name>
    <dbReference type="NCBI Taxonomy" id="172040"/>
    <lineage>
        <taxon>Bacteria</taxon>
        <taxon>Bacillati</taxon>
        <taxon>Actinomycetota</taxon>
        <taxon>Actinomycetes</taxon>
        <taxon>Micrococcales</taxon>
        <taxon>Micrococcaceae</taxon>
        <taxon>Arthrobacter</taxon>
    </lineage>
</organism>
<dbReference type="RefSeq" id="WP_296364763.1">
    <property type="nucleotide sequence ID" value="NZ_BAAAHY010000005.1"/>
</dbReference>
<name>A0ABU1JBZ8_9MICC</name>
<accession>A0ABU1JBZ8</accession>
<evidence type="ECO:0000313" key="2">
    <source>
        <dbReference type="Proteomes" id="UP001185069"/>
    </source>
</evidence>
<sequence length="70" mass="7869">MDETVKELLKQKDGLSFGYRFFWRLQYTALGFFGPPDYGSGGGPRGELIRSRTAKVEQIRSAKREPGAAE</sequence>
<proteinExistence type="predicted"/>
<keyword evidence="2" id="KW-1185">Reference proteome</keyword>
<dbReference type="Proteomes" id="UP001185069">
    <property type="component" value="Unassembled WGS sequence"/>
</dbReference>
<protein>
    <submittedName>
        <fullName evidence="1">Uncharacterized protein</fullName>
    </submittedName>
</protein>
<gene>
    <name evidence="1" type="ORF">JOE69_002131</name>
</gene>